<dbReference type="OrthoDB" id="72784at2759"/>
<evidence type="ECO:0000256" key="3">
    <source>
        <dbReference type="ARBA" id="ARBA00022723"/>
    </source>
</evidence>
<dbReference type="EMBL" id="KK583196">
    <property type="protein sequence ID" value="KDO32101.1"/>
    <property type="molecule type" value="Genomic_DNA"/>
</dbReference>
<feature type="region of interest" description="Disordered" evidence="9">
    <location>
        <begin position="1562"/>
        <end position="1604"/>
    </location>
</feature>
<keyword evidence="8" id="KW-0539">Nucleus</keyword>
<keyword evidence="4" id="KW-0677">Repeat</keyword>
<keyword evidence="6" id="KW-0238">DNA-binding</keyword>
<dbReference type="InterPro" id="IPR000684">
    <property type="entry name" value="RNA_pol_II_repeat_euk"/>
</dbReference>
<dbReference type="GO" id="GO:0046872">
    <property type="term" value="F:metal ion binding"/>
    <property type="evidence" value="ECO:0007669"/>
    <property type="project" value="UniProtKB-KW"/>
</dbReference>
<evidence type="ECO:0000256" key="9">
    <source>
        <dbReference type="SAM" id="MobiDB-lite"/>
    </source>
</evidence>
<keyword evidence="7" id="KW-0804">Transcription</keyword>
<evidence type="ECO:0000256" key="4">
    <source>
        <dbReference type="ARBA" id="ARBA00022737"/>
    </source>
</evidence>
<evidence type="ECO:0000256" key="5">
    <source>
        <dbReference type="ARBA" id="ARBA00022833"/>
    </source>
</evidence>
<feature type="compositionally biased region" description="Basic and acidic residues" evidence="9">
    <location>
        <begin position="29"/>
        <end position="47"/>
    </location>
</feature>
<dbReference type="Proteomes" id="UP000030745">
    <property type="component" value="Unassembled WGS sequence"/>
</dbReference>
<dbReference type="VEuPathDB" id="FungiDB:SPRG_03319"/>
<keyword evidence="2" id="KW-0597">Phosphoprotein</keyword>
<gene>
    <name evidence="10" type="ORF">SPRG_03319</name>
</gene>
<dbReference type="GO" id="GO:0000786">
    <property type="term" value="C:nucleosome"/>
    <property type="evidence" value="ECO:0007669"/>
    <property type="project" value="InterPro"/>
</dbReference>
<dbReference type="OMA" id="KYACHEL"/>
<dbReference type="GO" id="GO:0003677">
    <property type="term" value="F:DNA binding"/>
    <property type="evidence" value="ECO:0007669"/>
    <property type="project" value="UniProtKB-KW"/>
</dbReference>
<evidence type="ECO:0000256" key="8">
    <source>
        <dbReference type="ARBA" id="ARBA00023242"/>
    </source>
</evidence>
<proteinExistence type="predicted"/>
<dbReference type="RefSeq" id="XP_012197286.1">
    <property type="nucleotide sequence ID" value="XM_012341896.1"/>
</dbReference>
<name>A0A067D017_SAPPC</name>
<protein>
    <submittedName>
        <fullName evidence="10">Uncharacterized protein</fullName>
    </submittedName>
</protein>
<sequence>MARTKQTARKSTGGKAPRKQQSAMPTPEEPSRMKDLTDEERESRDASVEEALLLAESKEAVLEAMSATSTDRRYFETILRLHRMATAALDEKEVDAVLAAAKFLDDKACPHRATRLRHRLHLLLLEHDDDRAYAYITEKLYLNFHATAPDAVAIATKDNDDGPSSSILFDVQEVIMAKLRGLKKHMTQTHTADLELDGNGVFTLSNMSALTREIIFRGLVRGDDGVSFSDQEKQCVIRTMLTHHQLAWTDFPEYITAVGAKLQAAAFSDEAIATDLASFSTTQLDALYEAHRNSLAQSTSFALRYLAALRSSFTAKTDIVPYVQAALASLQRLGISHAPTDEGSLFLDYLSIPRVASYVNESFLKAAEVQDVVIFDAYTTQVYCGGAGQGRIQLLDMCAALGFDAITADNDERLIKAFLTHLLPAGAEASDFEPYLEPVFLQTQLAVAMLSSGKGSRAEYEAYLVDSGVEHDVFESSEVRFAASNPDTFAPDAPVSLLLHVKNTASITVQLFQLNVADGLRRTFEAIKSNISLDGLLPNEEFTVPFEHVPSHVRTAHRIAFPSLDATRRGVFVVEVVGADAACRAVIRKGHLHFVEQCTVSGHQFRAFDEAHAPLRDFVVALPDPVNRAIVKTFKAIDGVATVPYYAALDETTSIPTKYPVFVGVEDFGVLGDFAYREEAYVLEAKIAIDAEQLVPGFRATVLLRGALYVNGALAPTSLLQNTVLTMETTSRTGTVNRKELRNLARLSDTRDLSRVIEIPSDAISLQVKFSGDVASASGSTSARAATLRHVEHVQQFSLHASTGHDNQLFGVHLKTIEKAFLLLVLGHNGEPVAKAALAVRFQHLALAEYVERAAVSNEHGEVHLGSLDDIKSIQVTTATGGYWTWTLPGMSDHSIWSRFVSAPNAPTLHAAVNDVVVLPVPSSIQTTLRSWLERGWIALTQTRKSRNTTYTLVPAPDACAVVVQDDGCLALSASVAGWYQVMLKPFGASYKVRIMEKQLLPPSETHTRYLVHGNDTIIGTAIPNRPMIIASVASTPDAIRVQLSNATPATRVHIVCKRFLDHDGFGSDSYLDITSRASSSVEHTSSYPSSTYFASKRISDEYAYVLSRRAYVSAHPNSALLQGSALPHPSLLLHPYAVEETSSGNLAETSQGEGYAAQTRCAKSAMRRAMPGCLTGLSFGGSRRANTSFLADGSVTFVNVPVNDAGTAVVALDAQALSGVYEVAVIAIDGEVTASRHTNLDVGPRTEPRWKMPLRDTRLSSAEALGTEPGAHYLQYRGHKCLSPGESLRLARTSATKVEVYDSIEHAFSLFDALTSRSVLLNAFLKAWGSYDTTKKAALYSVNTSDELNVFLYKKDRAFFLAVVAPHLEAKLVKSFVDHYVLGHAKVLAAIAASHVQLERLTLIELLLLAEALPTADGICDHVERLIESYYDDATTLKLPALFEHVLVAKNDDDAVLVDADDSHVTFEDEVLPGIAYDSCAVPQYSPTSPAYSPTSPAYAPTSASFSFGATPAQPASRFGFAPSGGNPFGAPASSSFDTPASSAALFGAFGASSFSAALPPPATTFQESQSDSDEYDLCDDASDDDDCDDSDDSDDNKDAAETTNVAARKIYKAPGSTKKHIETRYHDGTEARQLRGGGLLPPSVALAHGQWKQSAMNKYWLDYARHLRSSKATPFVSAYFPEAHSCFAEIMLAMAVLDLPLNSVSSSAQVLTDDASIRVTAAGAHPIIVFYEDLEKQVGVVVSDAIAAQAANLIVTQTVFNPVDSNVSNGLLKPVAEFVTQTMYGCQVTVSNLSPLPLRDVQLLLQIPQGAIPLHSDGFFTRSTTFDLGGNENEIVVYYFYFAAPGSFSHYPAHVAIQDTTVRFASVDASQLVVTSERKAIDTTSWHDVSARGSTDDVVAFLRQHKKLETLDLDRITWRLQDRACYDAVTRLLRARFVYSPAVFQYAAYHKDKAGIVDVLQRAVPFLHATGPGVPSCIGSLDVLDGPLSLQACLELAEFSPYIVRRVHSMASAKKQKTPLNKELQAHYERVCAKLALLPALGDADYLVLSYFMIVFNRVDTALTCFGKIAPNAVPALQYDYMNAYLDFFRSSDEASYPQARAASEKYASYPHRRWRDLFANVRAQLATLDALVHRGMVADAAAIDDVGVTMTVHRDHVELVQKGHRVKHGRLLFYPVDVEVMFSTEPFGSKTAQASTIALVQPRSTVSVELSINTTTVAIPDALQSLQMMVTFAPAGHPEWDVTRPHYCDSMDLDFDVDGGKLQVFASHRPLPRAYVKVFVQTKSGGSKGRFYKDGYTDICGCFDYMGINDTKHLLQLKALSLLVLHPTHGAVVRQLQPPESISTAADAKKH</sequence>
<evidence type="ECO:0000313" key="10">
    <source>
        <dbReference type="EMBL" id="KDO32101.1"/>
    </source>
</evidence>
<evidence type="ECO:0000256" key="1">
    <source>
        <dbReference type="ARBA" id="ARBA00004123"/>
    </source>
</evidence>
<dbReference type="PRINTS" id="PR00622">
    <property type="entry name" value="HISTONEH3"/>
</dbReference>
<dbReference type="InterPro" id="IPR000164">
    <property type="entry name" value="Histone_H3/CENP-A"/>
</dbReference>
<dbReference type="KEGG" id="spar:SPRG_03319"/>
<dbReference type="GO" id="GO:0006366">
    <property type="term" value="P:transcription by RNA polymerase II"/>
    <property type="evidence" value="ECO:0007669"/>
    <property type="project" value="InterPro"/>
</dbReference>
<accession>A0A067D017</accession>
<dbReference type="GO" id="GO:0005634">
    <property type="term" value="C:nucleus"/>
    <property type="evidence" value="ECO:0007669"/>
    <property type="project" value="UniProtKB-SubCell"/>
</dbReference>
<dbReference type="GO" id="GO:0030527">
    <property type="term" value="F:structural constituent of chromatin"/>
    <property type="evidence" value="ECO:0007669"/>
    <property type="project" value="InterPro"/>
</dbReference>
<dbReference type="PROSITE" id="PS00115">
    <property type="entry name" value="RNA_POL_II_REPEAT"/>
    <property type="match status" value="2"/>
</dbReference>
<keyword evidence="11" id="KW-1185">Reference proteome</keyword>
<evidence type="ECO:0000256" key="2">
    <source>
        <dbReference type="ARBA" id="ARBA00022553"/>
    </source>
</evidence>
<keyword evidence="5" id="KW-0862">Zinc</keyword>
<reference evidence="10 11" key="1">
    <citation type="journal article" date="2013" name="PLoS Genet.">
        <title>Distinctive expansion of potential virulence genes in the genome of the oomycete fish pathogen Saprolegnia parasitica.</title>
        <authorList>
            <person name="Jiang R.H."/>
            <person name="de Bruijn I."/>
            <person name="Haas B.J."/>
            <person name="Belmonte R."/>
            <person name="Lobach L."/>
            <person name="Christie J."/>
            <person name="van den Ackerveken G."/>
            <person name="Bottin A."/>
            <person name="Bulone V."/>
            <person name="Diaz-Moreno S.M."/>
            <person name="Dumas B."/>
            <person name="Fan L."/>
            <person name="Gaulin E."/>
            <person name="Govers F."/>
            <person name="Grenville-Briggs L.J."/>
            <person name="Horner N.R."/>
            <person name="Levin J.Z."/>
            <person name="Mammella M."/>
            <person name="Meijer H.J."/>
            <person name="Morris P."/>
            <person name="Nusbaum C."/>
            <person name="Oome S."/>
            <person name="Phillips A.J."/>
            <person name="van Rooyen D."/>
            <person name="Rzeszutek E."/>
            <person name="Saraiva M."/>
            <person name="Secombes C.J."/>
            <person name="Seidl M.F."/>
            <person name="Snel B."/>
            <person name="Stassen J.H."/>
            <person name="Sykes S."/>
            <person name="Tripathy S."/>
            <person name="van den Berg H."/>
            <person name="Vega-Arreguin J.C."/>
            <person name="Wawra S."/>
            <person name="Young S.K."/>
            <person name="Zeng Q."/>
            <person name="Dieguez-Uribeondo J."/>
            <person name="Russ C."/>
            <person name="Tyler B.M."/>
            <person name="van West P."/>
        </authorList>
    </citation>
    <scope>NUCLEOTIDE SEQUENCE [LARGE SCALE GENOMIC DNA]</scope>
    <source>
        <strain evidence="10 11">CBS 223.65</strain>
    </source>
</reference>
<evidence type="ECO:0000256" key="6">
    <source>
        <dbReference type="ARBA" id="ARBA00023125"/>
    </source>
</evidence>
<feature type="compositionally biased region" description="Acidic residues" evidence="9">
    <location>
        <begin position="1572"/>
        <end position="1597"/>
    </location>
</feature>
<feature type="region of interest" description="Disordered" evidence="9">
    <location>
        <begin position="1"/>
        <end position="47"/>
    </location>
</feature>
<keyword evidence="3" id="KW-0479">Metal-binding</keyword>
<evidence type="ECO:0000256" key="7">
    <source>
        <dbReference type="ARBA" id="ARBA00023163"/>
    </source>
</evidence>
<dbReference type="GeneID" id="24125832"/>
<evidence type="ECO:0000313" key="11">
    <source>
        <dbReference type="Proteomes" id="UP000030745"/>
    </source>
</evidence>
<dbReference type="STRING" id="695850.A0A067D017"/>
<organism evidence="10 11">
    <name type="scientific">Saprolegnia parasitica (strain CBS 223.65)</name>
    <dbReference type="NCBI Taxonomy" id="695850"/>
    <lineage>
        <taxon>Eukaryota</taxon>
        <taxon>Sar</taxon>
        <taxon>Stramenopiles</taxon>
        <taxon>Oomycota</taxon>
        <taxon>Saprolegniomycetes</taxon>
        <taxon>Saprolegniales</taxon>
        <taxon>Saprolegniaceae</taxon>
        <taxon>Saprolegnia</taxon>
    </lineage>
</organism>
<comment type="subcellular location">
    <subcellularLocation>
        <location evidence="1">Nucleus</location>
    </subcellularLocation>
</comment>